<dbReference type="PANTHER" id="PTHR46065:SF3">
    <property type="entry name" value="FI20425P1"/>
    <property type="match status" value="1"/>
</dbReference>
<feature type="compositionally biased region" description="Low complexity" evidence="10">
    <location>
        <begin position="1163"/>
        <end position="1178"/>
    </location>
</feature>
<dbReference type="GO" id="GO:0008270">
    <property type="term" value="F:zinc ion binding"/>
    <property type="evidence" value="ECO:0007669"/>
    <property type="project" value="UniProtKB-KW"/>
</dbReference>
<feature type="compositionally biased region" description="Polar residues" evidence="10">
    <location>
        <begin position="1031"/>
        <end position="1051"/>
    </location>
</feature>
<evidence type="ECO:0000256" key="8">
    <source>
        <dbReference type="ARBA" id="ARBA00022989"/>
    </source>
</evidence>
<feature type="transmembrane region" description="Helical" evidence="11">
    <location>
        <begin position="1564"/>
        <end position="1589"/>
    </location>
</feature>
<comment type="subcellular location">
    <subcellularLocation>
        <location evidence="1">Membrane</location>
        <topology evidence="1">Multi-pass membrane protein</topology>
    </subcellularLocation>
</comment>
<evidence type="ECO:0000256" key="2">
    <source>
        <dbReference type="ARBA" id="ARBA00022679"/>
    </source>
</evidence>
<keyword evidence="4" id="KW-0479">Metal-binding</keyword>
<dbReference type="SUPFAM" id="SSF57850">
    <property type="entry name" value="RING/U-box"/>
    <property type="match status" value="1"/>
</dbReference>
<feature type="compositionally biased region" description="Basic and acidic residues" evidence="10">
    <location>
        <begin position="529"/>
        <end position="545"/>
    </location>
</feature>
<feature type="transmembrane region" description="Helical" evidence="11">
    <location>
        <begin position="1527"/>
        <end position="1552"/>
    </location>
</feature>
<keyword evidence="5" id="KW-0863">Zinc-finger</keyword>
<evidence type="ECO:0000256" key="7">
    <source>
        <dbReference type="ARBA" id="ARBA00022833"/>
    </source>
</evidence>
<keyword evidence="2" id="KW-0808">Transferase</keyword>
<accession>A0A9P0F6U9</accession>
<evidence type="ECO:0000256" key="5">
    <source>
        <dbReference type="ARBA" id="ARBA00022771"/>
    </source>
</evidence>
<dbReference type="InterPro" id="IPR011016">
    <property type="entry name" value="Znf_RING-CH"/>
</dbReference>
<dbReference type="PANTHER" id="PTHR46065">
    <property type="entry name" value="E3 UBIQUITIN-PROTEIN LIGASE MARCH 2/3 FAMILY MEMBER"/>
    <property type="match status" value="1"/>
</dbReference>
<feature type="compositionally biased region" description="Polar residues" evidence="10">
    <location>
        <begin position="32"/>
        <end position="41"/>
    </location>
</feature>
<feature type="region of interest" description="Disordered" evidence="10">
    <location>
        <begin position="908"/>
        <end position="948"/>
    </location>
</feature>
<keyword evidence="8 11" id="KW-1133">Transmembrane helix</keyword>
<feature type="domain" description="RING-CH-type" evidence="12">
    <location>
        <begin position="1440"/>
        <end position="1500"/>
    </location>
</feature>
<feature type="region of interest" description="Disordered" evidence="10">
    <location>
        <begin position="1149"/>
        <end position="1195"/>
    </location>
</feature>
<feature type="compositionally biased region" description="Basic and acidic residues" evidence="10">
    <location>
        <begin position="1366"/>
        <end position="1388"/>
    </location>
</feature>
<feature type="compositionally biased region" description="Basic and acidic residues" evidence="10">
    <location>
        <begin position="1083"/>
        <end position="1102"/>
    </location>
</feature>
<dbReference type="Pfam" id="PF12906">
    <property type="entry name" value="RINGv"/>
    <property type="match status" value="1"/>
</dbReference>
<feature type="region of interest" description="Disordered" evidence="10">
    <location>
        <begin position="1028"/>
        <end position="1136"/>
    </location>
</feature>
<organism evidence="13 14">
    <name type="scientific">Bemisia tabaci</name>
    <name type="common">Sweetpotato whitefly</name>
    <name type="synonym">Aleurodes tabaci</name>
    <dbReference type="NCBI Taxonomy" id="7038"/>
    <lineage>
        <taxon>Eukaryota</taxon>
        <taxon>Metazoa</taxon>
        <taxon>Ecdysozoa</taxon>
        <taxon>Arthropoda</taxon>
        <taxon>Hexapoda</taxon>
        <taxon>Insecta</taxon>
        <taxon>Pterygota</taxon>
        <taxon>Neoptera</taxon>
        <taxon>Paraneoptera</taxon>
        <taxon>Hemiptera</taxon>
        <taxon>Sternorrhyncha</taxon>
        <taxon>Aleyrodoidea</taxon>
        <taxon>Aleyrodidae</taxon>
        <taxon>Aleyrodinae</taxon>
        <taxon>Bemisia</taxon>
    </lineage>
</organism>
<feature type="compositionally biased region" description="Polar residues" evidence="10">
    <location>
        <begin position="912"/>
        <end position="935"/>
    </location>
</feature>
<keyword evidence="7" id="KW-0862">Zinc</keyword>
<dbReference type="KEGG" id="btab:109037518"/>
<dbReference type="PROSITE" id="PS51292">
    <property type="entry name" value="ZF_RING_CH"/>
    <property type="match status" value="1"/>
</dbReference>
<name>A0A9P0F6U9_BEMTA</name>
<proteinExistence type="predicted"/>
<evidence type="ECO:0000256" key="3">
    <source>
        <dbReference type="ARBA" id="ARBA00022692"/>
    </source>
</evidence>
<gene>
    <name evidence="13" type="ORF">BEMITA_LOCUS9132</name>
</gene>
<keyword evidence="3 11" id="KW-0812">Transmembrane</keyword>
<feature type="region of interest" description="Disordered" evidence="10">
    <location>
        <begin position="1364"/>
        <end position="1388"/>
    </location>
</feature>
<feature type="compositionally biased region" description="Polar residues" evidence="10">
    <location>
        <begin position="1117"/>
        <end position="1134"/>
    </location>
</feature>
<dbReference type="InterPro" id="IPR013083">
    <property type="entry name" value="Znf_RING/FYVE/PHD"/>
</dbReference>
<dbReference type="GO" id="GO:0016567">
    <property type="term" value="P:protein ubiquitination"/>
    <property type="evidence" value="ECO:0007669"/>
    <property type="project" value="TreeGrafter"/>
</dbReference>
<feature type="region of interest" description="Disordered" evidence="10">
    <location>
        <begin position="1312"/>
        <end position="1334"/>
    </location>
</feature>
<dbReference type="SMART" id="SM00744">
    <property type="entry name" value="RINGv"/>
    <property type="match status" value="1"/>
</dbReference>
<evidence type="ECO:0000256" key="6">
    <source>
        <dbReference type="ARBA" id="ARBA00022786"/>
    </source>
</evidence>
<evidence type="ECO:0000256" key="1">
    <source>
        <dbReference type="ARBA" id="ARBA00004141"/>
    </source>
</evidence>
<evidence type="ECO:0000256" key="9">
    <source>
        <dbReference type="ARBA" id="ARBA00023136"/>
    </source>
</evidence>
<sequence>MNVNTESDINELQDEKATEPEDSTLKIHEYDTQMNNEQTGPSACEDAGADLKKLEPSESPTLPENNEEDKPCFFTEDLSKKGSLSELLSTWKIVNSNLSFHSSRQNSEPQQKNTGGTVNETVTNVWQDLESRKDSDVDNSENLDHNDHATLPAVRRVDLNVLKNNQISYPGAHALEETIRRKKEDNAIGVNKTPPFSGHVDAKIVKEETVSPPELKLDVQLTHLQVIENLNTGDSKEPVETVEIFGKSTDTEKSRAENNSQGELECRQLDEIIQGFEQLGSGTRNDSGIIKEILPLSKDLQCSDENNNRQKEISNGSLIQIEDLYQTKNDSFEQPSLSAVTPEISNLRESNSNFSNFIPQSPDVSDGNSLECPKTQAADVERGVSQVHVYENGKNVTSQHVKSAQNNSIHVLLGSGTADKSYHDFDEKNSTVHFSTEVQEAKIIDSDHINPCSTGDVMSRVNLPIHLVELEIARLNSELTAKRDGPSSSLILQTHHPLKKVDNANVRDEEIHYYNDVKEHNSNISNAEHNSKDDFRHKKALDRSSDDLEDNKITVNTSKGTHLNNNPINFDSSDQILHLRVNEIVHTAPPSEDPKTSEPQSGTSACKKQINTMLSSTTSHSATDTSDKICTRADGALKEKDACEEISTHGVSEETLPKPGSLSSEDRTKVLDFVELNLRQAEQLCGIIHCEGGSAGITGKRSSLGLQMGLRAGEDCDDRKLQNKESKGSKFVTFSVTTMIEEPVPTATFSATEAQSQPDKFSRDEDLTHSASETPKSVKDHCEREQVVPPVPGTVPATQSKGFSGQTLFRSNQQNSPDGHRALYSNSSIGDAAHSKVTNPASLGRVSNVLGTEIPKGLVKDKKKVIEEKSGTITGDAQKLSKKSFELLRETVNIKNSRERYIQEVRAKEGISGSTNQQNPSNGALNFSRTSSSLDSKPKAPPGMVCGNTDKKINPNFCISSSENQGNFEVTEKQKMKQILKSSVAHHMVDDGGCVDAVTPFEPLRADISALNAAASEQGEHFISVLATPTPEKTPSSSQAHIEQGANSSASRWKGDRDQQDKPAQPLVPDDDEAVSGQITHFDTARRKWIEKLDSSRRESSKDPVGGNEPRNHASGRMSTPSLRGPSSLTQNGSEVDKCSKTTVFIQNEEEKAESKSSEQFISKKSSFSVSSRLSRGSENGGEYRNTLSRNDVLSNDPNQILKAIVTNKMSSQRMEISPSFQTELKQKTANSFCTKDAAGSTVISMNLKSGSPQQNLTRDNSVDNARYLKNLEYEIGMSHACDENKKEFKLESGAIGTSRIEVAKPDVRAQRRISDDTLDSRSGSRGFGTGETEKEVKVIEAGSKEGTNEFLILCQYYSLVESTEPMERSPEGDTQRKTETTENGGKETALEAQVHVRLSPALTQMLSQPNLPAAALKSGVEMVTITSEATLPHWSRLNLVATCQEFCRICHDTAGAEDFISPCQCRGSLSRVHKFCLERWLAESDTSACELCGHRFQIVRVPRYSIIDSIVRWFKSQENVRDVRELFFDMIALCAFTPMIIGGSYFGFLVAETVYQRMISSTISRAASFTLVSMMTGMDLAFLTWFALRTQHHTMQWYGWWRRNSVVKIIVTEQNQPRPRNNVSCDDQPPT</sequence>
<feature type="compositionally biased region" description="Polar residues" evidence="10">
    <location>
        <begin position="747"/>
        <end position="759"/>
    </location>
</feature>
<feature type="compositionally biased region" description="Polar residues" evidence="10">
    <location>
        <begin position="1186"/>
        <end position="1195"/>
    </location>
</feature>
<feature type="region of interest" description="Disordered" evidence="10">
    <location>
        <begin position="747"/>
        <end position="782"/>
    </location>
</feature>
<evidence type="ECO:0000313" key="14">
    <source>
        <dbReference type="Proteomes" id="UP001152759"/>
    </source>
</evidence>
<keyword evidence="6" id="KW-0833">Ubl conjugation pathway</keyword>
<keyword evidence="9 11" id="KW-0472">Membrane</keyword>
<evidence type="ECO:0000259" key="12">
    <source>
        <dbReference type="PROSITE" id="PS51292"/>
    </source>
</evidence>
<feature type="region of interest" description="Disordered" evidence="10">
    <location>
        <begin position="1"/>
        <end position="73"/>
    </location>
</feature>
<feature type="region of interest" description="Disordered" evidence="10">
    <location>
        <begin position="587"/>
        <end position="606"/>
    </location>
</feature>
<evidence type="ECO:0000256" key="10">
    <source>
        <dbReference type="SAM" id="MobiDB-lite"/>
    </source>
</evidence>
<evidence type="ECO:0000256" key="11">
    <source>
        <dbReference type="SAM" id="Phobius"/>
    </source>
</evidence>
<dbReference type="Proteomes" id="UP001152759">
    <property type="component" value="Chromosome 5"/>
</dbReference>
<dbReference type="GO" id="GO:0004842">
    <property type="term" value="F:ubiquitin-protein transferase activity"/>
    <property type="evidence" value="ECO:0007669"/>
    <property type="project" value="TreeGrafter"/>
</dbReference>
<dbReference type="GO" id="GO:0016020">
    <property type="term" value="C:membrane"/>
    <property type="evidence" value="ECO:0007669"/>
    <property type="project" value="UniProtKB-SubCell"/>
</dbReference>
<feature type="region of interest" description="Disordered" evidence="10">
    <location>
        <begin position="522"/>
        <end position="545"/>
    </location>
</feature>
<reference evidence="13" key="1">
    <citation type="submission" date="2021-12" db="EMBL/GenBank/DDBJ databases">
        <authorList>
            <person name="King R."/>
        </authorList>
    </citation>
    <scope>NUCLEOTIDE SEQUENCE</scope>
</reference>
<protein>
    <recommendedName>
        <fullName evidence="12">RING-CH-type domain-containing protein</fullName>
    </recommendedName>
</protein>
<dbReference type="EMBL" id="OU963866">
    <property type="protein sequence ID" value="CAH0390408.1"/>
    <property type="molecule type" value="Genomic_DNA"/>
</dbReference>
<evidence type="ECO:0000313" key="13">
    <source>
        <dbReference type="EMBL" id="CAH0390408.1"/>
    </source>
</evidence>
<feature type="compositionally biased region" description="Polar residues" evidence="10">
    <location>
        <begin position="597"/>
        <end position="606"/>
    </location>
</feature>
<dbReference type="Gene3D" id="3.30.40.10">
    <property type="entry name" value="Zinc/RING finger domain, C3HC4 (zinc finger)"/>
    <property type="match status" value="1"/>
</dbReference>
<feature type="compositionally biased region" description="Basic and acidic residues" evidence="10">
    <location>
        <begin position="13"/>
        <end position="31"/>
    </location>
</feature>
<evidence type="ECO:0000256" key="4">
    <source>
        <dbReference type="ARBA" id="ARBA00022723"/>
    </source>
</evidence>
<keyword evidence="14" id="KW-1185">Reference proteome</keyword>